<name>A0A0R3QZ15_9BILA</name>
<reference evidence="3" key="1">
    <citation type="submission" date="2017-02" db="UniProtKB">
        <authorList>
            <consortium name="WormBaseParasite"/>
        </authorList>
    </citation>
    <scope>IDENTIFICATION</scope>
</reference>
<reference evidence="1 2" key="2">
    <citation type="submission" date="2018-11" db="EMBL/GenBank/DDBJ databases">
        <authorList>
            <consortium name="Pathogen Informatics"/>
        </authorList>
    </citation>
    <scope>NUCLEOTIDE SEQUENCE [LARGE SCALE GENOMIC DNA]</scope>
</reference>
<organism evidence="3">
    <name type="scientific">Brugia timori</name>
    <dbReference type="NCBI Taxonomy" id="42155"/>
    <lineage>
        <taxon>Eukaryota</taxon>
        <taxon>Metazoa</taxon>
        <taxon>Ecdysozoa</taxon>
        <taxon>Nematoda</taxon>
        <taxon>Chromadorea</taxon>
        <taxon>Rhabditida</taxon>
        <taxon>Spirurina</taxon>
        <taxon>Spiruromorpha</taxon>
        <taxon>Filarioidea</taxon>
        <taxon>Onchocercidae</taxon>
        <taxon>Brugia</taxon>
    </lineage>
</organism>
<protein>
    <submittedName>
        <fullName evidence="1 3">Uncharacterized protein</fullName>
    </submittedName>
</protein>
<keyword evidence="2" id="KW-1185">Reference proteome</keyword>
<dbReference type="WBParaSite" id="BTMF_0001298901-mRNA-1">
    <property type="protein sequence ID" value="BTMF_0001298901-mRNA-1"/>
    <property type="gene ID" value="BTMF_0001298901"/>
</dbReference>
<evidence type="ECO:0000313" key="3">
    <source>
        <dbReference type="WBParaSite" id="BTMF_0001298901-mRNA-1"/>
    </source>
</evidence>
<proteinExistence type="predicted"/>
<evidence type="ECO:0000313" key="2">
    <source>
        <dbReference type="Proteomes" id="UP000280834"/>
    </source>
</evidence>
<dbReference type="EMBL" id="UZAG01017972">
    <property type="protein sequence ID" value="VDO37532.1"/>
    <property type="molecule type" value="Genomic_DNA"/>
</dbReference>
<accession>A0A0R3QZ15</accession>
<sequence>MCYGMLSSNYVKKIDDHLAVQNHYKTSALINKKLPMKIALAACTANFHAQFKNDFRTDFSSPLSKSWSEREYYRRFYNLTSDPYTVILNASTVRKVVSKIHFLPPLFFSFFPPFLAIANFSF</sequence>
<dbReference type="AlphaFoldDB" id="A0A0R3QZ15"/>
<gene>
    <name evidence="1" type="ORF">BTMF_LOCUS11001</name>
</gene>
<dbReference type="Proteomes" id="UP000280834">
    <property type="component" value="Unassembled WGS sequence"/>
</dbReference>
<evidence type="ECO:0000313" key="1">
    <source>
        <dbReference type="EMBL" id="VDO37532.1"/>
    </source>
</evidence>